<keyword evidence="11 13" id="KW-0472">Membrane</keyword>
<dbReference type="InterPro" id="IPR023298">
    <property type="entry name" value="ATPase_P-typ_TM_dom_sf"/>
</dbReference>
<evidence type="ECO:0000259" key="16">
    <source>
        <dbReference type="Pfam" id="PF12409"/>
    </source>
</evidence>
<dbReference type="InterPro" id="IPR023299">
    <property type="entry name" value="ATPase_P-typ_cyto_dom_N"/>
</dbReference>
<evidence type="ECO:0000256" key="2">
    <source>
        <dbReference type="ARBA" id="ARBA00006000"/>
    </source>
</evidence>
<evidence type="ECO:0000259" key="15">
    <source>
        <dbReference type="Pfam" id="PF00122"/>
    </source>
</evidence>
<dbReference type="FunFam" id="3.40.50.1000:FF:000068">
    <property type="entry name" value="Cation-transporting ATPase"/>
    <property type="match status" value="1"/>
</dbReference>
<feature type="transmembrane region" description="Helical" evidence="13">
    <location>
        <begin position="1012"/>
        <end position="1031"/>
    </location>
</feature>
<accession>A0A1W0WP38</accession>
<dbReference type="Gene3D" id="3.40.1110.10">
    <property type="entry name" value="Calcium-transporting ATPase, cytoplasmic domain N"/>
    <property type="match status" value="1"/>
</dbReference>
<keyword evidence="10 13" id="KW-1133">Transmembrane helix</keyword>
<comment type="catalytic activity">
    <reaction evidence="12 13">
        <text>ATP + H2O = ADP + phosphate + H(+)</text>
        <dbReference type="Rhea" id="RHEA:13065"/>
        <dbReference type="ChEBI" id="CHEBI:15377"/>
        <dbReference type="ChEBI" id="CHEBI:15378"/>
        <dbReference type="ChEBI" id="CHEBI:30616"/>
        <dbReference type="ChEBI" id="CHEBI:43474"/>
        <dbReference type="ChEBI" id="CHEBI:456216"/>
    </reaction>
</comment>
<comment type="subcellular location">
    <subcellularLocation>
        <location evidence="1 13">Membrane</location>
        <topology evidence="1 13">Multi-pass membrane protein</topology>
    </subcellularLocation>
</comment>
<feature type="transmembrane region" description="Helical" evidence="13">
    <location>
        <begin position="862"/>
        <end position="884"/>
    </location>
</feature>
<dbReference type="EC" id="7.2.2.-" evidence="13"/>
<feature type="transmembrane region" description="Helical" evidence="13">
    <location>
        <begin position="363"/>
        <end position="383"/>
    </location>
</feature>
<organism evidence="17 18">
    <name type="scientific">Hypsibius exemplaris</name>
    <name type="common">Freshwater tardigrade</name>
    <dbReference type="NCBI Taxonomy" id="2072580"/>
    <lineage>
        <taxon>Eukaryota</taxon>
        <taxon>Metazoa</taxon>
        <taxon>Ecdysozoa</taxon>
        <taxon>Tardigrada</taxon>
        <taxon>Eutardigrada</taxon>
        <taxon>Parachela</taxon>
        <taxon>Hypsibioidea</taxon>
        <taxon>Hypsibiidae</taxon>
        <taxon>Hypsibius</taxon>
    </lineage>
</organism>
<comment type="similarity">
    <text evidence="2 13">Belongs to the cation transport ATPase (P-type) (TC 3.A.3) family. Type V subfamily.</text>
</comment>
<evidence type="ECO:0000256" key="10">
    <source>
        <dbReference type="ARBA" id="ARBA00022989"/>
    </source>
</evidence>
<dbReference type="InterPro" id="IPR036412">
    <property type="entry name" value="HAD-like_sf"/>
</dbReference>
<dbReference type="Pfam" id="PF13246">
    <property type="entry name" value="Cation_ATPase"/>
    <property type="match status" value="1"/>
</dbReference>
<evidence type="ECO:0000256" key="13">
    <source>
        <dbReference type="RuleBase" id="RU362082"/>
    </source>
</evidence>
<feature type="region of interest" description="Disordered" evidence="14">
    <location>
        <begin position="1123"/>
        <end position="1166"/>
    </location>
</feature>
<dbReference type="OrthoDB" id="48943at2759"/>
<dbReference type="InterPro" id="IPR044492">
    <property type="entry name" value="P_typ_ATPase_HD_dom"/>
</dbReference>
<dbReference type="GO" id="GO:0016887">
    <property type="term" value="F:ATP hydrolysis activity"/>
    <property type="evidence" value="ECO:0007669"/>
    <property type="project" value="InterPro"/>
</dbReference>
<dbReference type="PRINTS" id="PR00119">
    <property type="entry name" value="CATATPASE"/>
</dbReference>
<dbReference type="PANTHER" id="PTHR45630">
    <property type="entry name" value="CATION-TRANSPORTING ATPASE-RELATED"/>
    <property type="match status" value="1"/>
</dbReference>
<evidence type="ECO:0000256" key="14">
    <source>
        <dbReference type="SAM" id="MobiDB-lite"/>
    </source>
</evidence>
<sequence length="1166" mass="129282">MGAGSRDAPFTLNSGAEDQLIARGFKRNRAKTAFTWILTLLSGGILRLVFYWMDHWLLICTHSPCRPEDADQILLEDQFKQKFVCKVVTLTNEDSGRTGKHQSHSLGDDRGRPAPAIGFPEKNGYFRDVDRLRYFDDRKLRYIWNEETKGFQKLLGMDQDLDTEFLQTGQPLDEPESFRRRALYRPNIISISITPIIELLVKEVLNPFYIFQIFSICLWCSYGYYYYAGAIFLTTSGSLTLTVYETRKMQQTLRDRVHGQELVEVCRPGGVTEVISSELLVPGDVFIIPTQGCQVMCDAVLIAGTVIVNEAALTGESVPVTRFYANEPVKAVVLRTGFTTSKGTLIRSIMFPKPVDFKFYRHTYIFVIVLSGIALCGMIYSAILRAMRGQDVSEIIIRSLDVITIAVPPALPAALSVGIVYAQRRLKKAQIYCLSPRAINICGSINLVCFDKTGTLTVDGLDLKCVLPCDQSDFQAEVTDPKTLPNSTLKHCMAACHSLTMIQEKLSGDPVDLIMFNAVGFALEEPGISEPTRFDLVAPTVVTDSHGTESGEAESIGIIRDFPFASNLQRMSTIVRRLGDPHFAYFVKGAPEKLVTLCRPDTVPEDFVEKLESFTRRGDRVLAVAWKSLEDMKLVQIHKVQREELDCNLLFVGFVVMENRLKVDTNAVLDEIHKAEIRVVMVTGDNIYTAISVARESGMVKLWDDVQVVNGGASTVTWSHSESISVGSNHDGLFDPSPKTHPTVVKLPTNHLAISGDSFLAVKNHHPEVLKKLLAQGTIFARMSPTDKERLVEEFQKAGFYVAMCGDGANDCGALKAAHAGVSLSESEAAAAAPFTSTAASIRCVPEIIKEGRAALVTSFGIFKYMAGYSLTQFFTVILLYSIATNFSDLQFLYTDIFQVLILSATFGRSKAHERLAKIPPPTSLMAFIPLFSVFSQVVIVMGAQLAAFFVAYTEKDATSYENMYPNGTGTPPFASKENFAVFSVSAFQYVWLAIAFSKGPPYRRILLKNKLFCICAMAMVAFDLFLLLGPTAPVKWLLELLVPENWNKRLILLSIAVCNGALAISFEGVIVDYVIYQKLGKKFRWLRNSKRHQDVTQELLLDLRDDWWAAKEQHGGAISTFTSAASVIPPPPPPPSPPPPPRKSEGSSYANKAFVGDSDSMDTHL</sequence>
<dbReference type="Proteomes" id="UP000192578">
    <property type="component" value="Unassembled WGS sequence"/>
</dbReference>
<dbReference type="GO" id="GO:0006874">
    <property type="term" value="P:intracellular calcium ion homeostasis"/>
    <property type="evidence" value="ECO:0007669"/>
    <property type="project" value="TreeGrafter"/>
</dbReference>
<keyword evidence="9 13" id="KW-1278">Translocase</keyword>
<feature type="transmembrane region" description="Helical" evidence="13">
    <location>
        <begin position="928"/>
        <end position="953"/>
    </location>
</feature>
<dbReference type="GO" id="GO:0140358">
    <property type="term" value="F:P-type transmembrane transporter activity"/>
    <property type="evidence" value="ECO:0007669"/>
    <property type="project" value="InterPro"/>
</dbReference>
<feature type="region of interest" description="Disordered" evidence="14">
    <location>
        <begin position="94"/>
        <end position="113"/>
    </location>
</feature>
<dbReference type="SUPFAM" id="SSF81653">
    <property type="entry name" value="Calcium ATPase, transduction domain A"/>
    <property type="match status" value="1"/>
</dbReference>
<dbReference type="InterPro" id="IPR018303">
    <property type="entry name" value="ATPase_P-typ_P_site"/>
</dbReference>
<dbReference type="GO" id="GO:0019829">
    <property type="term" value="F:ATPase-coupled monoatomic cation transmembrane transporter activity"/>
    <property type="evidence" value="ECO:0007669"/>
    <property type="project" value="UniProtKB-UniRule"/>
</dbReference>
<keyword evidence="4 13" id="KW-0812">Transmembrane</keyword>
<evidence type="ECO:0000256" key="7">
    <source>
        <dbReference type="ARBA" id="ARBA00022840"/>
    </source>
</evidence>
<dbReference type="NCBIfam" id="TIGR01494">
    <property type="entry name" value="ATPase_P-type"/>
    <property type="match status" value="2"/>
</dbReference>
<dbReference type="SFLD" id="SFLDG00002">
    <property type="entry name" value="C1.7:_P-type_atpase_like"/>
    <property type="match status" value="1"/>
</dbReference>
<keyword evidence="3" id="KW-0597">Phosphoprotein</keyword>
<dbReference type="SUPFAM" id="SSF56784">
    <property type="entry name" value="HAD-like"/>
    <property type="match status" value="1"/>
</dbReference>
<comment type="caution">
    <text evidence="13">Lacks conserved residue(s) required for the propagation of feature annotation.</text>
</comment>
<evidence type="ECO:0000256" key="5">
    <source>
        <dbReference type="ARBA" id="ARBA00022723"/>
    </source>
</evidence>
<dbReference type="InterPro" id="IPR059000">
    <property type="entry name" value="ATPase_P-type_domA"/>
</dbReference>
<reference evidence="18" key="1">
    <citation type="submission" date="2017-01" db="EMBL/GenBank/DDBJ databases">
        <title>Comparative genomics of anhydrobiosis in the tardigrade Hypsibius dujardini.</title>
        <authorList>
            <person name="Yoshida Y."/>
            <person name="Koutsovoulos G."/>
            <person name="Laetsch D."/>
            <person name="Stevens L."/>
            <person name="Kumar S."/>
            <person name="Horikawa D."/>
            <person name="Ishino K."/>
            <person name="Komine S."/>
            <person name="Tomita M."/>
            <person name="Blaxter M."/>
            <person name="Arakawa K."/>
        </authorList>
    </citation>
    <scope>NUCLEOTIDE SEQUENCE [LARGE SCALE GENOMIC DNA]</scope>
    <source>
        <strain evidence="18">Z151</strain>
    </source>
</reference>
<dbReference type="GO" id="GO:0046872">
    <property type="term" value="F:metal ion binding"/>
    <property type="evidence" value="ECO:0007669"/>
    <property type="project" value="UniProtKB-UniRule"/>
</dbReference>
<feature type="transmembrane region" description="Helical" evidence="13">
    <location>
        <begin position="395"/>
        <end position="422"/>
    </location>
</feature>
<dbReference type="FunFam" id="1.20.1110.10:FF:000023">
    <property type="entry name" value="Cation-transporting ATPase"/>
    <property type="match status" value="1"/>
</dbReference>
<protein>
    <recommendedName>
        <fullName evidence="13">Cation-transporting ATPase</fullName>
        <ecNumber evidence="13">7.2.2.-</ecNumber>
    </recommendedName>
</protein>
<evidence type="ECO:0000256" key="3">
    <source>
        <dbReference type="ARBA" id="ARBA00022553"/>
    </source>
</evidence>
<evidence type="ECO:0000256" key="9">
    <source>
        <dbReference type="ARBA" id="ARBA00022967"/>
    </source>
</evidence>
<name>A0A1W0WP38_HYPEX</name>
<dbReference type="InterPro" id="IPR008250">
    <property type="entry name" value="ATPase_P-typ_transduc_dom_A_sf"/>
</dbReference>
<dbReference type="Pfam" id="PF12409">
    <property type="entry name" value="P5-ATPase"/>
    <property type="match status" value="1"/>
</dbReference>
<keyword evidence="6 13" id="KW-0547">Nucleotide-binding</keyword>
<proteinExistence type="inferred from homology"/>
<dbReference type="SFLD" id="SFLDF00027">
    <property type="entry name" value="p-type_atpase"/>
    <property type="match status" value="1"/>
</dbReference>
<keyword evidence="5 13" id="KW-0479">Metal-binding</keyword>
<feature type="transmembrane region" description="Helical" evidence="13">
    <location>
        <begin position="33"/>
        <end position="53"/>
    </location>
</feature>
<feature type="domain" description="P5B-type ATPase N-terminal" evidence="16">
    <location>
        <begin position="19"/>
        <end position="145"/>
    </location>
</feature>
<dbReference type="InterPro" id="IPR006544">
    <property type="entry name" value="P-type_TPase_V"/>
</dbReference>
<keyword evidence="8 13" id="KW-0460">Magnesium</keyword>
<evidence type="ECO:0000256" key="8">
    <source>
        <dbReference type="ARBA" id="ARBA00022842"/>
    </source>
</evidence>
<gene>
    <name evidence="17" type="ORF">BV898_08948</name>
</gene>
<evidence type="ECO:0000256" key="6">
    <source>
        <dbReference type="ARBA" id="ARBA00022741"/>
    </source>
</evidence>
<dbReference type="SFLD" id="SFLDS00003">
    <property type="entry name" value="Haloacid_Dehalogenase"/>
    <property type="match status" value="1"/>
</dbReference>
<dbReference type="Gene3D" id="3.40.50.1000">
    <property type="entry name" value="HAD superfamily/HAD-like"/>
    <property type="match status" value="1"/>
</dbReference>
<dbReference type="NCBIfam" id="TIGR01657">
    <property type="entry name" value="P-ATPase-V"/>
    <property type="match status" value="1"/>
</dbReference>
<dbReference type="PRINTS" id="PR00121">
    <property type="entry name" value="NAKATPASE"/>
</dbReference>
<evidence type="ECO:0000256" key="4">
    <source>
        <dbReference type="ARBA" id="ARBA00022692"/>
    </source>
</evidence>
<keyword evidence="18" id="KW-1185">Reference proteome</keyword>
<evidence type="ECO:0000256" key="1">
    <source>
        <dbReference type="ARBA" id="ARBA00004141"/>
    </source>
</evidence>
<comment type="caution">
    <text evidence="17">The sequence shown here is derived from an EMBL/GenBank/DDBJ whole genome shotgun (WGS) entry which is preliminary data.</text>
</comment>
<dbReference type="InterPro" id="IPR023214">
    <property type="entry name" value="HAD_sf"/>
</dbReference>
<dbReference type="GO" id="GO:0016020">
    <property type="term" value="C:membrane"/>
    <property type="evidence" value="ECO:0007669"/>
    <property type="project" value="UniProtKB-SubCell"/>
</dbReference>
<feature type="compositionally biased region" description="Pro residues" evidence="14">
    <location>
        <begin position="1129"/>
        <end position="1142"/>
    </location>
</feature>
<dbReference type="Gene3D" id="2.70.150.10">
    <property type="entry name" value="Calcium-transporting ATPase, cytoplasmic transduction domain A"/>
    <property type="match status" value="1"/>
</dbReference>
<dbReference type="SUPFAM" id="SSF81660">
    <property type="entry name" value="Metal cation-transporting ATPase, ATP-binding domain N"/>
    <property type="match status" value="1"/>
</dbReference>
<feature type="domain" description="P-type ATPase A" evidence="15">
    <location>
        <begin position="263"/>
        <end position="331"/>
    </location>
</feature>
<feature type="transmembrane region" description="Helical" evidence="13">
    <location>
        <begin position="224"/>
        <end position="244"/>
    </location>
</feature>
<dbReference type="PANTHER" id="PTHR45630:SF8">
    <property type="entry name" value="CATION-TRANSPORTING ATPASE"/>
    <property type="match status" value="1"/>
</dbReference>
<evidence type="ECO:0000256" key="11">
    <source>
        <dbReference type="ARBA" id="ARBA00023136"/>
    </source>
</evidence>
<dbReference type="AlphaFoldDB" id="A0A1W0WP38"/>
<dbReference type="PROSITE" id="PS00154">
    <property type="entry name" value="ATPASE_E1_E2"/>
    <property type="match status" value="1"/>
</dbReference>
<dbReference type="InterPro" id="IPR047819">
    <property type="entry name" value="P5A-ATPase_N"/>
</dbReference>
<evidence type="ECO:0000313" key="18">
    <source>
        <dbReference type="Proteomes" id="UP000192578"/>
    </source>
</evidence>
<dbReference type="SUPFAM" id="SSF81665">
    <property type="entry name" value="Calcium ATPase, transmembrane domain M"/>
    <property type="match status" value="1"/>
</dbReference>
<evidence type="ECO:0000313" key="17">
    <source>
        <dbReference type="EMBL" id="OQV16942.1"/>
    </source>
</evidence>
<dbReference type="GO" id="GO:0005524">
    <property type="term" value="F:ATP binding"/>
    <property type="evidence" value="ECO:0007669"/>
    <property type="project" value="UniProtKB-UniRule"/>
</dbReference>
<dbReference type="Pfam" id="PF00122">
    <property type="entry name" value="E1-E2_ATPase"/>
    <property type="match status" value="1"/>
</dbReference>
<dbReference type="GO" id="GO:0015203">
    <property type="term" value="F:polyamine transmembrane transporter activity"/>
    <property type="evidence" value="ECO:0007669"/>
    <property type="project" value="TreeGrafter"/>
</dbReference>
<evidence type="ECO:0000256" key="12">
    <source>
        <dbReference type="ARBA" id="ARBA00049360"/>
    </source>
</evidence>
<keyword evidence="7 13" id="KW-0067">ATP-binding</keyword>
<dbReference type="InterPro" id="IPR001757">
    <property type="entry name" value="P_typ_ATPase"/>
</dbReference>
<feature type="transmembrane region" description="Helical" evidence="13">
    <location>
        <begin position="1051"/>
        <end position="1077"/>
    </location>
</feature>
<dbReference type="EMBL" id="MTYJ01000068">
    <property type="protein sequence ID" value="OQV16942.1"/>
    <property type="molecule type" value="Genomic_DNA"/>
</dbReference>